<feature type="region of interest" description="Disordered" evidence="1">
    <location>
        <begin position="264"/>
        <end position="285"/>
    </location>
</feature>
<organism evidence="2">
    <name type="scientific">metagenome</name>
    <dbReference type="NCBI Taxonomy" id="256318"/>
    <lineage>
        <taxon>unclassified sequences</taxon>
        <taxon>metagenomes</taxon>
    </lineage>
</organism>
<gene>
    <name evidence="2" type="ORF">NOCA2270018</name>
</gene>
<name>A0A2P2C029_9ZZZZ</name>
<dbReference type="EMBL" id="CZKA01000020">
    <property type="protein sequence ID" value="CUR55383.1"/>
    <property type="molecule type" value="Genomic_DNA"/>
</dbReference>
<evidence type="ECO:0000256" key="1">
    <source>
        <dbReference type="SAM" id="MobiDB-lite"/>
    </source>
</evidence>
<dbReference type="AlphaFoldDB" id="A0A2P2C029"/>
<dbReference type="InterPro" id="IPR008984">
    <property type="entry name" value="SMAD_FHA_dom_sf"/>
</dbReference>
<proteinExistence type="predicted"/>
<protein>
    <recommendedName>
        <fullName evidence="3">FHA domain-containing protein</fullName>
    </recommendedName>
</protein>
<evidence type="ECO:0008006" key="3">
    <source>
        <dbReference type="Google" id="ProtNLM"/>
    </source>
</evidence>
<dbReference type="CDD" id="cd00060">
    <property type="entry name" value="FHA"/>
    <property type="match status" value="1"/>
</dbReference>
<sequence>MVTQIEVEADLRFELAVPGRGPVRGTLHSAPSGLVLQVSDPQLFAGRADAPAIRTVADVLASRGLKVHVHDGQTHLVSIGAVRVPWWQRRLTGSRHIRLGSVRGAWTSARSRSRNADPVLPDASLLPAGTLFPLAPTFMRRPPRRVTTTNDPLRGGNPRLILAPGQAVGATAGRERRSTTYWLEPTTTLGSDPACDIVLPGLEDLHATITQDEHDEYVLSSAGPLVRVHGEPTLRRALRTGSRLELGTWVLTYYREEYADHGRPYSGRVGGELGRQRKQTPQGGE</sequence>
<reference evidence="2" key="1">
    <citation type="submission" date="2015-08" db="EMBL/GenBank/DDBJ databases">
        <authorList>
            <person name="Babu N.S."/>
            <person name="Beckwith C.J."/>
            <person name="Beseler K.G."/>
            <person name="Brison A."/>
            <person name="Carone J.V."/>
            <person name="Caskin T.P."/>
            <person name="Diamond M."/>
            <person name="Durham M.E."/>
            <person name="Foxe J.M."/>
            <person name="Go M."/>
            <person name="Henderson B.A."/>
            <person name="Jones I.B."/>
            <person name="McGettigan J.A."/>
            <person name="Micheletti S.J."/>
            <person name="Nasrallah M.E."/>
            <person name="Ortiz D."/>
            <person name="Piller C.R."/>
            <person name="Privatt S.R."/>
            <person name="Schneider S.L."/>
            <person name="Sharp S."/>
            <person name="Smith T.C."/>
            <person name="Stanton J.D."/>
            <person name="Ullery H.E."/>
            <person name="Wilson R.J."/>
            <person name="Serrano M.G."/>
            <person name="Buck G."/>
            <person name="Lee V."/>
            <person name="Wang Y."/>
            <person name="Carvalho R."/>
            <person name="Voegtly L."/>
            <person name="Shi R."/>
            <person name="Duckworth R."/>
            <person name="Johnson A."/>
            <person name="Loviza R."/>
            <person name="Walstead R."/>
            <person name="Shah Z."/>
            <person name="Kiflezghi M."/>
            <person name="Wade K."/>
            <person name="Ball S.L."/>
            <person name="Bradley K.W."/>
            <person name="Asai D.J."/>
            <person name="Bowman C.A."/>
            <person name="Russell D.A."/>
            <person name="Pope W.H."/>
            <person name="Jacobs-Sera D."/>
            <person name="Hendrix R.W."/>
            <person name="Hatfull G.F."/>
        </authorList>
    </citation>
    <scope>NUCLEOTIDE SEQUENCE</scope>
</reference>
<accession>A0A2P2C029</accession>
<dbReference type="Gene3D" id="2.60.200.20">
    <property type="match status" value="1"/>
</dbReference>
<dbReference type="SUPFAM" id="SSF49879">
    <property type="entry name" value="SMAD/FHA domain"/>
    <property type="match status" value="1"/>
</dbReference>
<evidence type="ECO:0000313" key="2">
    <source>
        <dbReference type="EMBL" id="CUR55383.1"/>
    </source>
</evidence>